<dbReference type="InterPro" id="IPR004843">
    <property type="entry name" value="Calcineurin-like_PHP"/>
</dbReference>
<dbReference type="Proteomes" id="UP000005709">
    <property type="component" value="Unassembled WGS sequence"/>
</dbReference>
<name>C8PET3_9BACT</name>
<dbReference type="AlphaFoldDB" id="C8PET3"/>
<organism evidence="2 3">
    <name type="scientific">Campylobacter gracilis RM3268</name>
    <dbReference type="NCBI Taxonomy" id="553220"/>
    <lineage>
        <taxon>Bacteria</taxon>
        <taxon>Pseudomonadati</taxon>
        <taxon>Campylobacterota</taxon>
        <taxon>Epsilonproteobacteria</taxon>
        <taxon>Campylobacterales</taxon>
        <taxon>Campylobacteraceae</taxon>
        <taxon>Campylobacter</taxon>
    </lineage>
</organism>
<dbReference type="Gene3D" id="3.60.21.10">
    <property type="match status" value="1"/>
</dbReference>
<dbReference type="OrthoDB" id="5380073at2"/>
<evidence type="ECO:0000259" key="1">
    <source>
        <dbReference type="Pfam" id="PF00149"/>
    </source>
</evidence>
<accession>C8PET3</accession>
<dbReference type="EMBL" id="ACYG01000009">
    <property type="protein sequence ID" value="EEV18561.1"/>
    <property type="molecule type" value="Genomic_DNA"/>
</dbReference>
<feature type="domain" description="Calcineurin-like phosphoesterase" evidence="1">
    <location>
        <begin position="2"/>
        <end position="157"/>
    </location>
</feature>
<protein>
    <recommendedName>
        <fullName evidence="1">Calcineurin-like phosphoesterase domain-containing protein</fullName>
    </recommendedName>
</protein>
<reference evidence="2 3" key="1">
    <citation type="submission" date="2009-07" db="EMBL/GenBank/DDBJ databases">
        <authorList>
            <person name="Madupu R."/>
            <person name="Sebastian Y."/>
            <person name="Durkin A.S."/>
            <person name="Torralba M."/>
            <person name="Methe B."/>
            <person name="Sutton G.G."/>
            <person name="Strausberg R.L."/>
            <person name="Nelson K.E."/>
        </authorList>
    </citation>
    <scope>NUCLEOTIDE SEQUENCE [LARGE SCALE GENOMIC DNA]</scope>
    <source>
        <strain evidence="2 3">RM3268</strain>
    </source>
</reference>
<dbReference type="eggNOG" id="COG4186">
    <property type="taxonomic scope" value="Bacteria"/>
</dbReference>
<dbReference type="SUPFAM" id="SSF56300">
    <property type="entry name" value="Metallo-dependent phosphatases"/>
    <property type="match status" value="1"/>
</dbReference>
<dbReference type="Pfam" id="PF00149">
    <property type="entry name" value="Metallophos"/>
    <property type="match status" value="1"/>
</dbReference>
<evidence type="ECO:0000313" key="3">
    <source>
        <dbReference type="Proteomes" id="UP000005709"/>
    </source>
</evidence>
<dbReference type="InterPro" id="IPR029052">
    <property type="entry name" value="Metallo-depent_PP-like"/>
</dbReference>
<gene>
    <name evidence="2" type="ORF">CAMGR0001_2572</name>
</gene>
<sequence>MIFFTSDLHFYHGNIMKYCPKFRNFNDVAEMNEKLIELWNAVVGPEDTVYDLGDFAFCNKLKDLKSVARRLNGSHVLILGNHDTLISQNKEALLRELKDDGNPIFSDILHYKELNFDGGAGAIKDGKTGMSICMFHYPVEEHNRAQKGSFMLHGHLHDRASSLEGRILNVGFDSHGKILSLDEIVQILGQKQIAARYL</sequence>
<dbReference type="GO" id="GO:0016787">
    <property type="term" value="F:hydrolase activity"/>
    <property type="evidence" value="ECO:0007669"/>
    <property type="project" value="InterPro"/>
</dbReference>
<dbReference type="STRING" id="824.CGRAC_0406"/>
<keyword evidence="3" id="KW-1185">Reference proteome</keyword>
<proteinExistence type="predicted"/>
<evidence type="ECO:0000313" key="2">
    <source>
        <dbReference type="EMBL" id="EEV18561.1"/>
    </source>
</evidence>
<comment type="caution">
    <text evidence="2">The sequence shown here is derived from an EMBL/GenBank/DDBJ whole genome shotgun (WGS) entry which is preliminary data.</text>
</comment>
<dbReference type="RefSeq" id="WP_005869591.1">
    <property type="nucleotide sequence ID" value="NZ_ACYG01000009.1"/>
</dbReference>